<dbReference type="EMBL" id="JAIXMP010000029">
    <property type="protein sequence ID" value="KAI9251856.1"/>
    <property type="molecule type" value="Genomic_DNA"/>
</dbReference>
<protein>
    <submittedName>
        <fullName evidence="1">Uncharacterized protein</fullName>
    </submittedName>
</protein>
<sequence length="259" mass="30393">MTFDQLTKVRLDGIVDEEIVFRALWQRQTFEQLLLPNHRDDLDSGTLNDYFDVGEDSNDHRRQLLLGVPKYRFCMSVDLSTPSHENGWTFMDEDDDIFNLDEIEDNDDDEFGDQRQVIWRRSFYSQPEMIWGTTYRVQIEAQVIPNELLHIQDELDDDTTILRRRCSAPSQFSPNVPPKQPRIRYTIHCLNRREGLIENRRVDPEDRILVPVTDQTEGEDSTISGYVGQIRIDGYYPNQSITIDTVVCLEVFGFNRMAH</sequence>
<comment type="caution">
    <text evidence="1">The sequence shown here is derived from an EMBL/GenBank/DDBJ whole genome shotgun (WGS) entry which is preliminary data.</text>
</comment>
<reference evidence="1" key="1">
    <citation type="journal article" date="2022" name="IScience">
        <title>Evolution of zygomycete secretomes and the origins of terrestrial fungal ecologies.</title>
        <authorList>
            <person name="Chang Y."/>
            <person name="Wang Y."/>
            <person name="Mondo S."/>
            <person name="Ahrendt S."/>
            <person name="Andreopoulos W."/>
            <person name="Barry K."/>
            <person name="Beard J."/>
            <person name="Benny G.L."/>
            <person name="Blankenship S."/>
            <person name="Bonito G."/>
            <person name="Cuomo C."/>
            <person name="Desiro A."/>
            <person name="Gervers K.A."/>
            <person name="Hundley H."/>
            <person name="Kuo A."/>
            <person name="LaButti K."/>
            <person name="Lang B.F."/>
            <person name="Lipzen A."/>
            <person name="O'Donnell K."/>
            <person name="Pangilinan J."/>
            <person name="Reynolds N."/>
            <person name="Sandor L."/>
            <person name="Smith M.E."/>
            <person name="Tsang A."/>
            <person name="Grigoriev I.V."/>
            <person name="Stajich J.E."/>
            <person name="Spatafora J.W."/>
        </authorList>
    </citation>
    <scope>NUCLEOTIDE SEQUENCE</scope>
    <source>
        <strain evidence="1">RSA 2281</strain>
    </source>
</reference>
<keyword evidence="2" id="KW-1185">Reference proteome</keyword>
<evidence type="ECO:0000313" key="2">
    <source>
        <dbReference type="Proteomes" id="UP001209540"/>
    </source>
</evidence>
<name>A0AAD5K1V1_9FUNG</name>
<dbReference type="Proteomes" id="UP001209540">
    <property type="component" value="Unassembled WGS sequence"/>
</dbReference>
<accession>A0AAD5K1V1</accession>
<gene>
    <name evidence="1" type="ORF">BDA99DRAFT_444345</name>
</gene>
<dbReference type="AlphaFoldDB" id="A0AAD5K1V1"/>
<reference evidence="1" key="2">
    <citation type="submission" date="2023-02" db="EMBL/GenBank/DDBJ databases">
        <authorList>
            <consortium name="DOE Joint Genome Institute"/>
            <person name="Mondo S.J."/>
            <person name="Chang Y."/>
            <person name="Wang Y."/>
            <person name="Ahrendt S."/>
            <person name="Andreopoulos W."/>
            <person name="Barry K."/>
            <person name="Beard J."/>
            <person name="Benny G.L."/>
            <person name="Blankenship S."/>
            <person name="Bonito G."/>
            <person name="Cuomo C."/>
            <person name="Desiro A."/>
            <person name="Gervers K.A."/>
            <person name="Hundley H."/>
            <person name="Kuo A."/>
            <person name="LaButti K."/>
            <person name="Lang B.F."/>
            <person name="Lipzen A."/>
            <person name="O'Donnell K."/>
            <person name="Pangilinan J."/>
            <person name="Reynolds N."/>
            <person name="Sandor L."/>
            <person name="Smith M.W."/>
            <person name="Tsang A."/>
            <person name="Grigoriev I.V."/>
            <person name="Stajich J.E."/>
            <person name="Spatafora J.W."/>
        </authorList>
    </citation>
    <scope>NUCLEOTIDE SEQUENCE</scope>
    <source>
        <strain evidence="1">RSA 2281</strain>
    </source>
</reference>
<organism evidence="1 2">
    <name type="scientific">Phascolomyces articulosus</name>
    <dbReference type="NCBI Taxonomy" id="60185"/>
    <lineage>
        <taxon>Eukaryota</taxon>
        <taxon>Fungi</taxon>
        <taxon>Fungi incertae sedis</taxon>
        <taxon>Mucoromycota</taxon>
        <taxon>Mucoromycotina</taxon>
        <taxon>Mucoromycetes</taxon>
        <taxon>Mucorales</taxon>
        <taxon>Lichtheimiaceae</taxon>
        <taxon>Phascolomyces</taxon>
    </lineage>
</organism>
<evidence type="ECO:0000313" key="1">
    <source>
        <dbReference type="EMBL" id="KAI9251856.1"/>
    </source>
</evidence>
<proteinExistence type="predicted"/>